<evidence type="ECO:0000256" key="9">
    <source>
        <dbReference type="ARBA" id="ARBA00022840"/>
    </source>
</evidence>
<keyword evidence="10 13" id="KW-1133">Transmembrane helix</keyword>
<dbReference type="PANTHER" id="PTHR45436:SF14">
    <property type="entry name" value="SENSOR PROTEIN QSEC"/>
    <property type="match status" value="1"/>
</dbReference>
<evidence type="ECO:0000256" key="13">
    <source>
        <dbReference type="SAM" id="Phobius"/>
    </source>
</evidence>
<evidence type="ECO:0000256" key="2">
    <source>
        <dbReference type="ARBA" id="ARBA00004141"/>
    </source>
</evidence>
<dbReference type="InterPro" id="IPR036890">
    <property type="entry name" value="HATPase_C_sf"/>
</dbReference>
<dbReference type="InterPro" id="IPR003660">
    <property type="entry name" value="HAMP_dom"/>
</dbReference>
<dbReference type="AlphaFoldDB" id="A0A6S7B661"/>
<dbReference type="SUPFAM" id="SSF47384">
    <property type="entry name" value="Homodimeric domain of signal transducing histidine kinase"/>
    <property type="match status" value="1"/>
</dbReference>
<evidence type="ECO:0000256" key="8">
    <source>
        <dbReference type="ARBA" id="ARBA00022777"/>
    </source>
</evidence>
<dbReference type="InterPro" id="IPR004358">
    <property type="entry name" value="Sig_transdc_His_kin-like_C"/>
</dbReference>
<dbReference type="EMBL" id="CADIKM010000011">
    <property type="protein sequence ID" value="CAB3789286.1"/>
    <property type="molecule type" value="Genomic_DNA"/>
</dbReference>
<evidence type="ECO:0000256" key="7">
    <source>
        <dbReference type="ARBA" id="ARBA00022741"/>
    </source>
</evidence>
<evidence type="ECO:0000259" key="15">
    <source>
        <dbReference type="PROSITE" id="PS50885"/>
    </source>
</evidence>
<protein>
    <recommendedName>
        <fullName evidence="3">histidine kinase</fullName>
        <ecNumber evidence="3">2.7.13.3</ecNumber>
    </recommendedName>
</protein>
<dbReference type="InterPro" id="IPR003661">
    <property type="entry name" value="HisK_dim/P_dom"/>
</dbReference>
<sequence>MRNDLGLRLAARTLWPLALLLPGALILVLVVVSRGLRPVHALSRALGARSANVLHPIDPPEHVPVELRPLVDGLNDLLRRLDLALQGQRTFIADAAHELRSPLTALQLQLQLAVRAGTVSGDPAVLAKLDERLKRTIHLVNQLLTLAREDAAMNALTASFDLHALAAQIVADASILAEQKQIDLGLEPSGLAADTASCQIDGESHAIGVLLGNLVDNAIRYTPRGGKVDVSIERDGHGVCIEVSDNGPGIEEGEIERVFDRFYRGEGVTQLGSGLGLAIARQIALRHRATLSIRKRSHAGGLVVRVEGLRAVERSE</sequence>
<dbReference type="EC" id="2.7.13.3" evidence="3"/>
<evidence type="ECO:0000256" key="12">
    <source>
        <dbReference type="ARBA" id="ARBA00023136"/>
    </source>
</evidence>
<dbReference type="PRINTS" id="PR00344">
    <property type="entry name" value="BCTRLSENSOR"/>
</dbReference>
<dbReference type="SUPFAM" id="SSF55874">
    <property type="entry name" value="ATPase domain of HSP90 chaperone/DNA topoisomerase II/histidine kinase"/>
    <property type="match status" value="1"/>
</dbReference>
<evidence type="ECO:0000313" key="16">
    <source>
        <dbReference type="EMBL" id="CAB3789286.1"/>
    </source>
</evidence>
<keyword evidence="7" id="KW-0547">Nucleotide-binding</keyword>
<dbReference type="PROSITE" id="PS50885">
    <property type="entry name" value="HAMP"/>
    <property type="match status" value="1"/>
</dbReference>
<evidence type="ECO:0000256" key="6">
    <source>
        <dbReference type="ARBA" id="ARBA00022692"/>
    </source>
</evidence>
<evidence type="ECO:0000256" key="11">
    <source>
        <dbReference type="ARBA" id="ARBA00023012"/>
    </source>
</evidence>
<evidence type="ECO:0000256" key="5">
    <source>
        <dbReference type="ARBA" id="ARBA00022679"/>
    </source>
</evidence>
<dbReference type="SMART" id="SM00388">
    <property type="entry name" value="HisKA"/>
    <property type="match status" value="1"/>
</dbReference>
<dbReference type="GO" id="GO:0000155">
    <property type="term" value="F:phosphorelay sensor kinase activity"/>
    <property type="evidence" value="ECO:0007669"/>
    <property type="project" value="InterPro"/>
</dbReference>
<dbReference type="CDD" id="cd00082">
    <property type="entry name" value="HisKA"/>
    <property type="match status" value="1"/>
</dbReference>
<dbReference type="InterPro" id="IPR003594">
    <property type="entry name" value="HATPase_dom"/>
</dbReference>
<dbReference type="CDD" id="cd00075">
    <property type="entry name" value="HATPase"/>
    <property type="match status" value="1"/>
</dbReference>
<keyword evidence="5 16" id="KW-0808">Transferase</keyword>
<evidence type="ECO:0000313" key="17">
    <source>
        <dbReference type="Proteomes" id="UP000494115"/>
    </source>
</evidence>
<feature type="domain" description="HAMP" evidence="15">
    <location>
        <begin position="33"/>
        <end position="86"/>
    </location>
</feature>
<dbReference type="GO" id="GO:0005886">
    <property type="term" value="C:plasma membrane"/>
    <property type="evidence" value="ECO:0007669"/>
    <property type="project" value="TreeGrafter"/>
</dbReference>
<dbReference type="Pfam" id="PF02518">
    <property type="entry name" value="HATPase_c"/>
    <property type="match status" value="1"/>
</dbReference>
<dbReference type="PROSITE" id="PS50109">
    <property type="entry name" value="HIS_KIN"/>
    <property type="match status" value="1"/>
</dbReference>
<evidence type="ECO:0000256" key="1">
    <source>
        <dbReference type="ARBA" id="ARBA00000085"/>
    </source>
</evidence>
<keyword evidence="6 13" id="KW-0812">Transmembrane</keyword>
<accession>A0A6S7B661</accession>
<keyword evidence="17" id="KW-1185">Reference proteome</keyword>
<comment type="catalytic activity">
    <reaction evidence="1">
        <text>ATP + protein L-histidine = ADP + protein N-phospho-L-histidine.</text>
        <dbReference type="EC" id="2.7.13.3"/>
    </reaction>
</comment>
<reference evidence="16 17" key="1">
    <citation type="submission" date="2020-04" db="EMBL/GenBank/DDBJ databases">
        <authorList>
            <person name="De Canck E."/>
        </authorList>
    </citation>
    <scope>NUCLEOTIDE SEQUENCE [LARGE SCALE GENOMIC DNA]</scope>
    <source>
        <strain evidence="16 17">LMG 28138</strain>
    </source>
</reference>
<dbReference type="SMART" id="SM00387">
    <property type="entry name" value="HATPase_c"/>
    <property type="match status" value="1"/>
</dbReference>
<evidence type="ECO:0000256" key="4">
    <source>
        <dbReference type="ARBA" id="ARBA00022553"/>
    </source>
</evidence>
<keyword evidence="8" id="KW-0418">Kinase</keyword>
<keyword evidence="12 13" id="KW-0472">Membrane</keyword>
<name>A0A6S7B661_9BURK</name>
<dbReference type="Pfam" id="PF00512">
    <property type="entry name" value="HisKA"/>
    <property type="match status" value="1"/>
</dbReference>
<dbReference type="InterPro" id="IPR005467">
    <property type="entry name" value="His_kinase_dom"/>
</dbReference>
<gene>
    <name evidence="16" type="primary">qseC_3</name>
    <name evidence="16" type="ORF">LMG28138_02733</name>
</gene>
<dbReference type="PANTHER" id="PTHR45436">
    <property type="entry name" value="SENSOR HISTIDINE KINASE YKOH"/>
    <property type="match status" value="1"/>
</dbReference>
<proteinExistence type="predicted"/>
<dbReference type="Gene3D" id="1.10.287.130">
    <property type="match status" value="1"/>
</dbReference>
<dbReference type="InterPro" id="IPR050428">
    <property type="entry name" value="TCS_sensor_his_kinase"/>
</dbReference>
<dbReference type="GO" id="GO:0005524">
    <property type="term" value="F:ATP binding"/>
    <property type="evidence" value="ECO:0007669"/>
    <property type="project" value="UniProtKB-KW"/>
</dbReference>
<dbReference type="Proteomes" id="UP000494115">
    <property type="component" value="Unassembled WGS sequence"/>
</dbReference>
<evidence type="ECO:0000256" key="3">
    <source>
        <dbReference type="ARBA" id="ARBA00012438"/>
    </source>
</evidence>
<dbReference type="Gene3D" id="3.30.565.10">
    <property type="entry name" value="Histidine kinase-like ATPase, C-terminal domain"/>
    <property type="match status" value="1"/>
</dbReference>
<keyword evidence="9" id="KW-0067">ATP-binding</keyword>
<dbReference type="InterPro" id="IPR036097">
    <property type="entry name" value="HisK_dim/P_sf"/>
</dbReference>
<feature type="transmembrane region" description="Helical" evidence="13">
    <location>
        <begin position="14"/>
        <end position="36"/>
    </location>
</feature>
<evidence type="ECO:0000256" key="10">
    <source>
        <dbReference type="ARBA" id="ARBA00022989"/>
    </source>
</evidence>
<feature type="domain" description="Histidine kinase" evidence="14">
    <location>
        <begin position="94"/>
        <end position="307"/>
    </location>
</feature>
<keyword evidence="11" id="KW-0902">Two-component regulatory system</keyword>
<comment type="subcellular location">
    <subcellularLocation>
        <location evidence="2">Membrane</location>
        <topology evidence="2">Multi-pass membrane protein</topology>
    </subcellularLocation>
</comment>
<organism evidence="16 17">
    <name type="scientific">Pararobbsia alpina</name>
    <dbReference type="NCBI Taxonomy" id="621374"/>
    <lineage>
        <taxon>Bacteria</taxon>
        <taxon>Pseudomonadati</taxon>
        <taxon>Pseudomonadota</taxon>
        <taxon>Betaproteobacteria</taxon>
        <taxon>Burkholderiales</taxon>
        <taxon>Burkholderiaceae</taxon>
        <taxon>Pararobbsia</taxon>
    </lineage>
</organism>
<evidence type="ECO:0000259" key="14">
    <source>
        <dbReference type="PROSITE" id="PS50109"/>
    </source>
</evidence>
<keyword evidence="4" id="KW-0597">Phosphoprotein</keyword>